<protein>
    <submittedName>
        <fullName evidence="2">Uncharacterized protein</fullName>
    </submittedName>
</protein>
<feature type="compositionally biased region" description="Acidic residues" evidence="1">
    <location>
        <begin position="517"/>
        <end position="538"/>
    </location>
</feature>
<dbReference type="EMBL" id="JAPMOS010000109">
    <property type="protein sequence ID" value="KAJ4455401.1"/>
    <property type="molecule type" value="Genomic_DNA"/>
</dbReference>
<proteinExistence type="predicted"/>
<evidence type="ECO:0000313" key="3">
    <source>
        <dbReference type="Proteomes" id="UP001141327"/>
    </source>
</evidence>
<accession>A0ABQ8UBY2</accession>
<feature type="region of interest" description="Disordered" evidence="1">
    <location>
        <begin position="504"/>
        <end position="538"/>
    </location>
</feature>
<feature type="compositionally biased region" description="Basic and acidic residues" evidence="1">
    <location>
        <begin position="150"/>
        <end position="173"/>
    </location>
</feature>
<sequence length="558" mass="61179">MPLIPVLPGDKILEELRAGFAEAQAAHPYLNAKQHYISQRKTVEAQFAEEHYWDGLTSTPPRLQDELTKPQKIGPELLGLVKRIRIEMMRKVTLDEVLRITREHLLLTAIDENAASANLTPDSLIDCLIYSACRPRSTTRCPPLALPPARDLDRHPDWQQRDGHDPGDGRVGLRADLSRAPQTRRVSVAVASGIGSTPAQARDALISHSRVVVIVTTPTSLKDYRGTEAIRAALVSAEKGRDEKWVPCLPLLFASGSSPRALRSSPRGFDSRRTPIFLGVCLVHHSTGLGCTLDAPWMFTFFCPCLAILTGTLAGGAAYQLGNIDQPFFGFTSLGPRQSDPTTNAEFMWPFERLYQGIVMAKDWGDHRVMLKEVANHKIGEHPIAQRPRPSRGRTRSWAAGLNHAAAAAAASTTLDAHGGADDTASIMSTHTHRSHFHRSPSFHPHGVSPPDGGGDDTASVISAFSTQSHSSSGRSTATHRHRSPNPVVRAAPLRAFLELYRSPGQGFNRSPSPPLLDEDEVEEEEEVDDALDAQEEEDVRARALEMFGPRTISWGDR</sequence>
<feature type="compositionally biased region" description="Low complexity" evidence="1">
    <location>
        <begin position="466"/>
        <end position="477"/>
    </location>
</feature>
<feature type="region of interest" description="Disordered" evidence="1">
    <location>
        <begin position="140"/>
        <end position="173"/>
    </location>
</feature>
<reference evidence="2" key="1">
    <citation type="journal article" date="2022" name="bioRxiv">
        <title>Genomics of Preaxostyla Flagellates Illuminates Evolutionary Transitions and the Path Towards Mitochondrial Loss.</title>
        <authorList>
            <person name="Novak L.V.F."/>
            <person name="Treitli S.C."/>
            <person name="Pyrih J."/>
            <person name="Halakuc P."/>
            <person name="Pipaliya S.V."/>
            <person name="Vacek V."/>
            <person name="Brzon O."/>
            <person name="Soukal P."/>
            <person name="Eme L."/>
            <person name="Dacks J.B."/>
            <person name="Karnkowska A."/>
            <person name="Elias M."/>
            <person name="Hampl V."/>
        </authorList>
    </citation>
    <scope>NUCLEOTIDE SEQUENCE</scope>
    <source>
        <strain evidence="2">RCP-MX</strain>
    </source>
</reference>
<name>A0ABQ8UBY2_9EUKA</name>
<feature type="compositionally biased region" description="Basic residues" evidence="1">
    <location>
        <begin position="431"/>
        <end position="441"/>
    </location>
</feature>
<keyword evidence="3" id="KW-1185">Reference proteome</keyword>
<comment type="caution">
    <text evidence="2">The sequence shown here is derived from an EMBL/GenBank/DDBJ whole genome shotgun (WGS) entry which is preliminary data.</text>
</comment>
<feature type="region of interest" description="Disordered" evidence="1">
    <location>
        <begin position="431"/>
        <end position="489"/>
    </location>
</feature>
<dbReference type="Proteomes" id="UP001141327">
    <property type="component" value="Unassembled WGS sequence"/>
</dbReference>
<organism evidence="2 3">
    <name type="scientific">Paratrimastix pyriformis</name>
    <dbReference type="NCBI Taxonomy" id="342808"/>
    <lineage>
        <taxon>Eukaryota</taxon>
        <taxon>Metamonada</taxon>
        <taxon>Preaxostyla</taxon>
        <taxon>Paratrimastigidae</taxon>
        <taxon>Paratrimastix</taxon>
    </lineage>
</organism>
<evidence type="ECO:0000313" key="2">
    <source>
        <dbReference type="EMBL" id="KAJ4455401.1"/>
    </source>
</evidence>
<gene>
    <name evidence="2" type="ORF">PAPYR_9691</name>
</gene>
<evidence type="ECO:0000256" key="1">
    <source>
        <dbReference type="SAM" id="MobiDB-lite"/>
    </source>
</evidence>